<protein>
    <recommendedName>
        <fullName evidence="3">Phytanoyl-CoA dioxygenase</fullName>
    </recommendedName>
</protein>
<accession>A0A2A5WYZ9</accession>
<proteinExistence type="predicted"/>
<dbReference type="SUPFAM" id="SSF51197">
    <property type="entry name" value="Clavaminate synthase-like"/>
    <property type="match status" value="1"/>
</dbReference>
<comment type="caution">
    <text evidence="1">The sequence shown here is derived from an EMBL/GenBank/DDBJ whole genome shotgun (WGS) entry which is preliminary data.</text>
</comment>
<evidence type="ECO:0008006" key="3">
    <source>
        <dbReference type="Google" id="ProtNLM"/>
    </source>
</evidence>
<organism evidence="1 2">
    <name type="scientific">OM182 bacterium MED-G24</name>
    <dbReference type="NCBI Taxonomy" id="1986255"/>
    <lineage>
        <taxon>Bacteria</taxon>
        <taxon>Pseudomonadati</taxon>
        <taxon>Pseudomonadota</taxon>
        <taxon>Gammaproteobacteria</taxon>
        <taxon>OMG group</taxon>
        <taxon>OM182 clade</taxon>
    </lineage>
</organism>
<dbReference type="GO" id="GO:0016706">
    <property type="term" value="F:2-oxoglutarate-dependent dioxygenase activity"/>
    <property type="evidence" value="ECO:0007669"/>
    <property type="project" value="UniProtKB-ARBA"/>
</dbReference>
<dbReference type="EMBL" id="NTKD01000003">
    <property type="protein sequence ID" value="PDH41692.1"/>
    <property type="molecule type" value="Genomic_DNA"/>
</dbReference>
<name>A0A2A5WYZ9_9GAMM</name>
<reference evidence="1 2" key="1">
    <citation type="submission" date="2017-08" db="EMBL/GenBank/DDBJ databases">
        <title>Fine stratification of microbial communities through a metagenomic profile of the photic zone.</title>
        <authorList>
            <person name="Haro-Moreno J.M."/>
            <person name="Lopez-Perez M."/>
            <person name="De La Torre J."/>
            <person name="Picazo A."/>
            <person name="Camacho A."/>
            <person name="Rodriguez-Valera F."/>
        </authorList>
    </citation>
    <scope>NUCLEOTIDE SEQUENCE [LARGE SCALE GENOMIC DNA]</scope>
    <source>
        <strain evidence="1">MED-G24</strain>
    </source>
</reference>
<dbReference type="AlphaFoldDB" id="A0A2A5WYZ9"/>
<gene>
    <name evidence="1" type="ORF">CNE99_01315</name>
</gene>
<dbReference type="InterPro" id="IPR008775">
    <property type="entry name" value="Phytyl_CoA_dOase-like"/>
</dbReference>
<dbReference type="Gene3D" id="2.60.120.620">
    <property type="entry name" value="q2cbj1_9rhob like domain"/>
    <property type="match status" value="1"/>
</dbReference>
<evidence type="ECO:0000313" key="1">
    <source>
        <dbReference type="EMBL" id="PDH41692.1"/>
    </source>
</evidence>
<sequence>MRFNRRSSARSSNIVQLLQEWPPAVGYPVTIRNRPQPMSEFENFTVYKDTSVGWCANTPVNETMDTEGNPSIQITGFPASDPRAPAERVYDHPDVERLRAELKANNGIRGVDVCLPHELDRIEHCFFRDGFVVVTDLLDQDPLQKWREGCARVLTDILSIPGPGNRKYMTETERLPHRYSYGTSSASRQMLHDEAWASMIDLPNTTPILTRLFGGENYCVNGSGGDLCLPGAVEYQTLHSDLRDSYKIPESRFEQAARQSIDIEDPNDDRVRGRIVAMTPPCITINFLMSDLTWENGPIRQIPGTHWSINPPPSQSDEPAWMRYSTLVGAPAGAGVFRDNRAWHGATPNLSRQVRALPNVEYGAPWTRGPRARTMPYDIWESLTPHAKSVSECVRAEPGEWPNGAGVMHPLVTGRRAANENSPGIGRAK</sequence>
<evidence type="ECO:0000313" key="2">
    <source>
        <dbReference type="Proteomes" id="UP000219327"/>
    </source>
</evidence>
<dbReference type="Proteomes" id="UP000219327">
    <property type="component" value="Unassembled WGS sequence"/>
</dbReference>
<dbReference type="Pfam" id="PF05721">
    <property type="entry name" value="PhyH"/>
    <property type="match status" value="1"/>
</dbReference>